<dbReference type="PROSITE" id="PS00455">
    <property type="entry name" value="AMP_BINDING"/>
    <property type="match status" value="1"/>
</dbReference>
<dbReference type="Gene3D" id="3.40.50.12780">
    <property type="entry name" value="N-terminal domain of ligase-like"/>
    <property type="match status" value="2"/>
</dbReference>
<feature type="domain" description="Carrier" evidence="7">
    <location>
        <begin position="1973"/>
        <end position="2049"/>
    </location>
</feature>
<keyword evidence="3" id="KW-0436">Ligase</keyword>
<dbReference type="CDD" id="cd05918">
    <property type="entry name" value="A_NRPS_SidN3_like"/>
    <property type="match status" value="2"/>
</dbReference>
<dbReference type="SUPFAM" id="SSF52777">
    <property type="entry name" value="CoA-dependent acyltransferases"/>
    <property type="match status" value="6"/>
</dbReference>
<reference evidence="8 9" key="1">
    <citation type="submission" date="2018-08" db="EMBL/GenBank/DDBJ databases">
        <title>Draft genome sequences of two Aspergillus turcosus clinical strains isolated from bronchoalveolar lavage fluid: one azole-susceptible and the other azole-resistant.</title>
        <authorList>
            <person name="Parent-Michaud M."/>
            <person name="Dufresne P.J."/>
            <person name="Fournier E."/>
            <person name="Martineau C."/>
            <person name="Moreira S."/>
            <person name="Perkins V."/>
            <person name="De Repentigny L."/>
            <person name="Dufresne S.F."/>
        </authorList>
    </citation>
    <scope>NUCLEOTIDE SEQUENCE [LARGE SCALE GENOMIC DNA]</scope>
    <source>
        <strain evidence="8">HMR AF 1038</strain>
    </source>
</reference>
<keyword evidence="4" id="KW-0677">Repeat</keyword>
<dbReference type="InterPro" id="IPR001242">
    <property type="entry name" value="Condensation_dom"/>
</dbReference>
<evidence type="ECO:0000256" key="2">
    <source>
        <dbReference type="ARBA" id="ARBA00022553"/>
    </source>
</evidence>
<keyword evidence="9" id="KW-1185">Reference proteome</keyword>
<keyword evidence="2" id="KW-0597">Phosphoprotein</keyword>
<dbReference type="GO" id="GO:0031177">
    <property type="term" value="F:phosphopantetheine binding"/>
    <property type="evidence" value="ECO:0007669"/>
    <property type="project" value="TreeGrafter"/>
</dbReference>
<evidence type="ECO:0000256" key="4">
    <source>
        <dbReference type="ARBA" id="ARBA00022737"/>
    </source>
</evidence>
<dbReference type="SUPFAM" id="SSF56801">
    <property type="entry name" value="Acetyl-CoA synthetase-like"/>
    <property type="match status" value="2"/>
</dbReference>
<comment type="similarity">
    <text evidence="6">Belongs to the NRP synthetase family.</text>
</comment>
<dbReference type="Gene3D" id="3.30.559.30">
    <property type="entry name" value="Nonribosomal peptide synthetase, condensation domain"/>
    <property type="match status" value="3"/>
</dbReference>
<dbReference type="PANTHER" id="PTHR45527:SF1">
    <property type="entry name" value="FATTY ACID SYNTHASE"/>
    <property type="match status" value="1"/>
</dbReference>
<keyword evidence="1" id="KW-0596">Phosphopantetheine</keyword>
<dbReference type="SUPFAM" id="SSF47336">
    <property type="entry name" value="ACP-like"/>
    <property type="match status" value="2"/>
</dbReference>
<dbReference type="PROSITE" id="PS00012">
    <property type="entry name" value="PHOSPHOPANTETHEINE"/>
    <property type="match status" value="1"/>
</dbReference>
<protein>
    <recommendedName>
        <fullName evidence="7">Carrier domain-containing protein</fullName>
    </recommendedName>
</protein>
<evidence type="ECO:0000256" key="6">
    <source>
        <dbReference type="ARBA" id="ARBA00029454"/>
    </source>
</evidence>
<dbReference type="Proteomes" id="UP000215289">
    <property type="component" value="Unassembled WGS sequence"/>
</dbReference>
<evidence type="ECO:0000256" key="3">
    <source>
        <dbReference type="ARBA" id="ARBA00022598"/>
    </source>
</evidence>
<dbReference type="FunFam" id="3.40.50.12780:FF:000012">
    <property type="entry name" value="Non-ribosomal peptide synthetase"/>
    <property type="match status" value="1"/>
</dbReference>
<dbReference type="InterPro" id="IPR009081">
    <property type="entry name" value="PP-bd_ACP"/>
</dbReference>
<dbReference type="PROSITE" id="PS50075">
    <property type="entry name" value="CARRIER"/>
    <property type="match status" value="2"/>
</dbReference>
<dbReference type="Gene3D" id="3.30.300.30">
    <property type="match status" value="2"/>
</dbReference>
<evidence type="ECO:0000256" key="5">
    <source>
        <dbReference type="ARBA" id="ARBA00023026"/>
    </source>
</evidence>
<dbReference type="InterPro" id="IPR042099">
    <property type="entry name" value="ANL_N_sf"/>
</dbReference>
<dbReference type="InterPro" id="IPR023213">
    <property type="entry name" value="CAT-like_dom_sf"/>
</dbReference>
<dbReference type="Pfam" id="PF00501">
    <property type="entry name" value="AMP-binding"/>
    <property type="match status" value="2"/>
</dbReference>
<feature type="domain" description="Carrier" evidence="7">
    <location>
        <begin position="946"/>
        <end position="1022"/>
    </location>
</feature>
<dbReference type="GO" id="GO:0016874">
    <property type="term" value="F:ligase activity"/>
    <property type="evidence" value="ECO:0007669"/>
    <property type="project" value="UniProtKB-KW"/>
</dbReference>
<dbReference type="Gene3D" id="1.10.1200.10">
    <property type="entry name" value="ACP-like"/>
    <property type="match status" value="2"/>
</dbReference>
<dbReference type="CDD" id="cd19542">
    <property type="entry name" value="CT_NRPS-like"/>
    <property type="match status" value="1"/>
</dbReference>
<dbReference type="Pfam" id="PF00668">
    <property type="entry name" value="Condensation"/>
    <property type="match status" value="2"/>
</dbReference>
<accession>A0A229YN51</accession>
<dbReference type="InterPro" id="IPR045851">
    <property type="entry name" value="AMP-bd_C_sf"/>
</dbReference>
<dbReference type="FunFam" id="3.30.300.30:FF:000015">
    <property type="entry name" value="Nonribosomal peptide synthase SidD"/>
    <property type="match status" value="1"/>
</dbReference>
<evidence type="ECO:0000313" key="9">
    <source>
        <dbReference type="Proteomes" id="UP000215289"/>
    </source>
</evidence>
<evidence type="ECO:0000259" key="7">
    <source>
        <dbReference type="PROSITE" id="PS50075"/>
    </source>
</evidence>
<evidence type="ECO:0000313" key="8">
    <source>
        <dbReference type="EMBL" id="RLL97908.1"/>
    </source>
</evidence>
<dbReference type="InterPro" id="IPR036736">
    <property type="entry name" value="ACP-like_sf"/>
</dbReference>
<proteinExistence type="inferred from homology"/>
<dbReference type="PANTHER" id="PTHR45527">
    <property type="entry name" value="NONRIBOSOMAL PEPTIDE SYNTHETASE"/>
    <property type="match status" value="1"/>
</dbReference>
<dbReference type="Gene3D" id="3.30.559.10">
    <property type="entry name" value="Chloramphenicol acetyltransferase-like domain"/>
    <property type="match status" value="3"/>
</dbReference>
<gene>
    <name evidence="8" type="ORF">CFD26_105820</name>
</gene>
<keyword evidence="5" id="KW-0843">Virulence</keyword>
<name>A0A229YN51_9EURO</name>
<dbReference type="OrthoDB" id="416786at2759"/>
<dbReference type="GO" id="GO:0043041">
    <property type="term" value="P:amino acid activation for nonribosomal peptide biosynthetic process"/>
    <property type="evidence" value="ECO:0007669"/>
    <property type="project" value="TreeGrafter"/>
</dbReference>
<dbReference type="InterPro" id="IPR020845">
    <property type="entry name" value="AMP-binding_CS"/>
</dbReference>
<organism evidence="8 9">
    <name type="scientific">Aspergillus turcosus</name>
    <dbReference type="NCBI Taxonomy" id="1245748"/>
    <lineage>
        <taxon>Eukaryota</taxon>
        <taxon>Fungi</taxon>
        <taxon>Dikarya</taxon>
        <taxon>Ascomycota</taxon>
        <taxon>Pezizomycotina</taxon>
        <taxon>Eurotiomycetes</taxon>
        <taxon>Eurotiomycetidae</taxon>
        <taxon>Eurotiales</taxon>
        <taxon>Aspergillaceae</taxon>
        <taxon>Aspergillus</taxon>
        <taxon>Aspergillus subgen. Fumigati</taxon>
    </lineage>
</organism>
<dbReference type="EMBL" id="NIDN02000065">
    <property type="protein sequence ID" value="RLL97908.1"/>
    <property type="molecule type" value="Genomic_DNA"/>
</dbReference>
<comment type="caution">
    <text evidence="8">The sequence shown here is derived from an EMBL/GenBank/DDBJ whole genome shotgun (WGS) entry which is preliminary data.</text>
</comment>
<dbReference type="CDD" id="cd19545">
    <property type="entry name" value="FUM14_C_NRPS-like"/>
    <property type="match status" value="1"/>
</dbReference>
<dbReference type="STRING" id="1245748.A0A229YN51"/>
<dbReference type="NCBIfam" id="TIGR01733">
    <property type="entry name" value="AA-adenyl-dom"/>
    <property type="match status" value="2"/>
</dbReference>
<dbReference type="InterPro" id="IPR000873">
    <property type="entry name" value="AMP-dep_synth/lig_dom"/>
</dbReference>
<dbReference type="Pfam" id="PF00550">
    <property type="entry name" value="PP-binding"/>
    <property type="match status" value="2"/>
</dbReference>
<dbReference type="GO" id="GO:0005737">
    <property type="term" value="C:cytoplasm"/>
    <property type="evidence" value="ECO:0007669"/>
    <property type="project" value="TreeGrafter"/>
</dbReference>
<sequence>MALHQSVPWVPQSPLIRPEKFQQIFPRVDSRPSPTGWSRTPDADGEVFDLTPIQQEIIAELGNRSGWMSFSFQVPEHMAFSIDRLRLTWQAVAAHHPVLRTVIIPSEDGVGPMQQKVVPHVLPMGLGTWEPLVKTAPYLIYQEASVDRPTLTLHYHRALIDVKSILLIWNDFELFFHGFPFPTRIPFSTYAKAIATGDRGEAIDFWHGYLDGYHGRGLFGHSGTNRTLIQTRVSGDLDLLDHMEDFANEHQVSVKTILQAGWAATLSRHLETHDVAFYTNLRDCSFDPTEYIVGPMDVTAPLRIRLSDGELTLEKLYRLEQEKKKASRYSFLGGRVIQEQSGSKTGLQSTFMVLESEIPDPIIQELTCPMQVTFEFAGARVSMAHDSTYPSARAQIVLQHFWEVLRQIIRDPYCPFQSLSLTSEEEKVALLSFRSSRGDVSPQLVHALIEERALKSGTDPAIQFELSQSLTFSQLNTTANRVAHQLVGLMPPGSIVPVHMDVSVDFVIALLAILKAGGAYVILDPSQPKARKAYIVEDVQAPFWITQKEHLGELQGPRAYLMEDLLQSSSSESDLNLPLDPEQPAYVIYTSGSTGVPKGVVLSHRAASAGIQCAPTIPNNRSLLYYNPVFSAAQRTILSTLATGGCLCLARRSKLQVSLASLLNAMEVNTLGITSSTIALLDPEEVPTLQRVNLTGELLDSSVTARWASRVELKNNYGLSECTQLNWGRRIMPGERLSGRNVGHPSDTTSAYVLDPETLQLTPFLVPGELCLEGPQLASGYLNKKELTEKAFIESPFTKGRKLYRTGDMAIRMEDGSVEIIGRIDFQTKINGQRVEPGEISAVLSRQDGVRAAVVVAATLEGEKALVACVCPQKGALPWSQLVGNLRAATLASLPSYMTPAYWLSFDTLPLNSNGKTDILGLRQQIESMRRTDLVGALVDAEEARKPLSEREQVLQTVWAKVLRLPTDVITPNQSFIALGGDSLKALQVSAELLSFNYVTEMGDLLRAETLTTAASLLEYQPNMDGGLQSPVPFSLIEDGTAVDSSIYEDAYPATPFQEGIISAHQSGGGYVYHRVFNIKGYDIPRLQQAFQTVINDNAIYRTSFMEHGAIFLQTVKRQFQLPWDIVNGISVDGYVLQTKDRDMDINEPPMRGAIVNGEILVVTMHHVLFDYWSSRFLFQDAAAVYHNQPVAPRLSFNIFVRHFQKMDEKVSSEFWSDYLDNAAATLLATEPAPFNALKRTIQHDLRAFTTTAGVTTGALMYAAWSIILWKHTGNPDVTFAITLSGRDAPVPGIQDLNGPTMTTVPIRVRLEPTMTLGEVVELVQNELWKVAKFSQLGLRKALKASSQNANLLDSMVNFLVKNPASRDAKAFEPYGERPIWATGYNTLEVEEMAEGEFELRLSGQLEQIRTNFILEEVTLLLETMVTRSVTTLREMDLIPTCEALYLQQMCPRPTTNARFLHDRFEAIAATDGDRIAIEFQNANRVSYRELNCRANQLAGYLVEKGVGPDTLVPICLPKSAEMIASILAILKAGGAFVPLDPDNPPERNDFIVNDVSARIVLTDENLRGIFDEAAVEVVDVYNTDVSHYADHNLDSAALEPHHLAYAIYTSGSTGLPKGVLVPHLSIAAGIESITLAEGWQPDWRVLQFSNYVFDVAVGDIFCTLGAGATLCMAPMESLLADLSHVINSMKANRLFLTPTVAKLLQPADVPGVQGLYLAGEPVTPDLVETWTPCCQVMNCYGPTEASILATAGYLKYGGNAKVIGHPLKNCNSMILEPDSLKLAPYGAVGELCLSGPQLARGYLNRPETTEKAFVMRGAERVYRTGDLARWLPDRRIECFGRKDNQVKVNGHRIELGEIESAILKTNKVQHAIASVVEIQKKAQLVAFCVVDPGNANGILPAEEYFETLTTVSISLTSLPPYMVPSIWIPIGTLPLLPSGKTNRKKLLEWVKAMDGNELQQYSNADATAEFVNPVTEEEVVLQSLWALLFHKEPSDISVTSTFFAHGGDSISAINLVSKCKAQGYVLAVSDVLAFPLLQEMATRMRPMNKALTKIKSLSVTVSDDVYATLAKAGIHASDIETIYPAVPGVEDFLVRGAKAAQFWQCQTVRPLPDVIDFDQWVQVTAELTARNEILRSMWLEADGAWLQIVLAKPVLDLEVIHCSSEDDKQEKINETWDMTFEIGMPFIRYRLLVLPDGSRDLVIKIHHAMYDGTLLRIFDDEFKGLFRKQPLPETVSFRDYVSYMHSTDRQRSLKFWQDLLQNNAAPFPDVQHPLASALTVTTTDRKVDSFAANCGVTVPIVFQTAFTLLLCRLSGRTDVTYDNLITGRNVELEEAQTIAGTCANFLPFRSAFNDETRVRELLKLTQSLFWKTTEHGNVSLKDIYQSLGQNRDASASRALFLFQPFDQPAPTTNLVEKHMRWMVMGLSKVRMPIDYALHLEVSKAPKGYTLKFKFDPQWYAVDQVEKVTEAFLEILEKMMSHSRSKVITIL</sequence>
<dbReference type="GO" id="GO:0044550">
    <property type="term" value="P:secondary metabolite biosynthetic process"/>
    <property type="evidence" value="ECO:0007669"/>
    <property type="project" value="TreeGrafter"/>
</dbReference>
<dbReference type="InterPro" id="IPR010071">
    <property type="entry name" value="AA_adenyl_dom"/>
</dbReference>
<evidence type="ECO:0000256" key="1">
    <source>
        <dbReference type="ARBA" id="ARBA00022450"/>
    </source>
</evidence>
<dbReference type="FunFam" id="3.40.50.980:FF:000001">
    <property type="entry name" value="Non-ribosomal peptide synthetase"/>
    <property type="match status" value="1"/>
</dbReference>
<dbReference type="InterPro" id="IPR006162">
    <property type="entry name" value="Ppantetheine_attach_site"/>
</dbReference>